<gene>
    <name evidence="1" type="ORF">PG993_014270</name>
</gene>
<name>A0ABR1RM81_9PEZI</name>
<accession>A0ABR1RM81</accession>
<keyword evidence="2" id="KW-1185">Reference proteome</keyword>
<comment type="caution">
    <text evidence="1">The sequence shown here is derived from an EMBL/GenBank/DDBJ whole genome shotgun (WGS) entry which is preliminary data.</text>
</comment>
<dbReference type="Proteomes" id="UP001444661">
    <property type="component" value="Unassembled WGS sequence"/>
</dbReference>
<sequence length="157" mass="16687">MTWDLPVAPLLPTYRRCCRPSTSSRTPHSSRKAAVDWILVSVHCYATATATSVYQLEAHPVDPWAEPGPHLRSGHGISSCTRSHPPMSMPPAPECQLRAFASFAADACDSADILAAFVLPVCRQHVEAYLLAVGSKCTICGAGGLLSGLRKLSTATG</sequence>
<dbReference type="EMBL" id="JAQQWK010000014">
    <property type="protein sequence ID" value="KAK8016081.1"/>
    <property type="molecule type" value="Genomic_DNA"/>
</dbReference>
<organism evidence="1 2">
    <name type="scientific">Apiospora rasikravindrae</name>
    <dbReference type="NCBI Taxonomy" id="990691"/>
    <lineage>
        <taxon>Eukaryota</taxon>
        <taxon>Fungi</taxon>
        <taxon>Dikarya</taxon>
        <taxon>Ascomycota</taxon>
        <taxon>Pezizomycotina</taxon>
        <taxon>Sordariomycetes</taxon>
        <taxon>Xylariomycetidae</taxon>
        <taxon>Amphisphaeriales</taxon>
        <taxon>Apiosporaceae</taxon>
        <taxon>Apiospora</taxon>
    </lineage>
</organism>
<reference evidence="1 2" key="1">
    <citation type="submission" date="2023-01" db="EMBL/GenBank/DDBJ databases">
        <title>Analysis of 21 Apiospora genomes using comparative genomics revels a genus with tremendous synthesis potential of carbohydrate active enzymes and secondary metabolites.</title>
        <authorList>
            <person name="Sorensen T."/>
        </authorList>
    </citation>
    <scope>NUCLEOTIDE SEQUENCE [LARGE SCALE GENOMIC DNA]</scope>
    <source>
        <strain evidence="1 2">CBS 33761</strain>
    </source>
</reference>
<proteinExistence type="predicted"/>
<protein>
    <submittedName>
        <fullName evidence="1">Uncharacterized protein</fullName>
    </submittedName>
</protein>
<evidence type="ECO:0000313" key="1">
    <source>
        <dbReference type="EMBL" id="KAK8016081.1"/>
    </source>
</evidence>
<evidence type="ECO:0000313" key="2">
    <source>
        <dbReference type="Proteomes" id="UP001444661"/>
    </source>
</evidence>